<feature type="transmembrane region" description="Helical" evidence="2">
    <location>
        <begin position="88"/>
        <end position="104"/>
    </location>
</feature>
<dbReference type="PANTHER" id="PTHR23028">
    <property type="entry name" value="ACETYLTRANSFERASE"/>
    <property type="match status" value="1"/>
</dbReference>
<feature type="region of interest" description="Disordered" evidence="1">
    <location>
        <begin position="385"/>
        <end position="407"/>
    </location>
</feature>
<feature type="transmembrane region" description="Helical" evidence="2">
    <location>
        <begin position="165"/>
        <end position="190"/>
    </location>
</feature>
<keyword evidence="4" id="KW-0808">Transferase</keyword>
<evidence type="ECO:0000256" key="1">
    <source>
        <dbReference type="SAM" id="MobiDB-lite"/>
    </source>
</evidence>
<organism evidence="4 5">
    <name type="scientific">Dyella flava</name>
    <dbReference type="NCBI Taxonomy" id="1920170"/>
    <lineage>
        <taxon>Bacteria</taxon>
        <taxon>Pseudomonadati</taxon>
        <taxon>Pseudomonadota</taxon>
        <taxon>Gammaproteobacteria</taxon>
        <taxon>Lysobacterales</taxon>
        <taxon>Rhodanobacteraceae</taxon>
        <taxon>Dyella</taxon>
    </lineage>
</organism>
<dbReference type="InterPro" id="IPR050879">
    <property type="entry name" value="Acyltransferase_3"/>
</dbReference>
<accession>A0ABS2K0I1</accession>
<dbReference type="GO" id="GO:0016746">
    <property type="term" value="F:acyltransferase activity"/>
    <property type="evidence" value="ECO:0007669"/>
    <property type="project" value="UniProtKB-KW"/>
</dbReference>
<gene>
    <name evidence="4" type="ORF">ISP19_04420</name>
</gene>
<feature type="transmembrane region" description="Helical" evidence="2">
    <location>
        <begin position="235"/>
        <end position="255"/>
    </location>
</feature>
<evidence type="ECO:0000256" key="2">
    <source>
        <dbReference type="SAM" id="Phobius"/>
    </source>
</evidence>
<feature type="transmembrane region" description="Helical" evidence="2">
    <location>
        <begin position="139"/>
        <end position="158"/>
    </location>
</feature>
<comment type="caution">
    <text evidence="4">The sequence shown here is derived from an EMBL/GenBank/DDBJ whole genome shotgun (WGS) entry which is preliminary data.</text>
</comment>
<feature type="transmembrane region" description="Helical" evidence="2">
    <location>
        <begin position="202"/>
        <end position="220"/>
    </location>
</feature>
<reference evidence="4" key="1">
    <citation type="submission" date="2020-10" db="EMBL/GenBank/DDBJ databases">
        <title>Phylogeny of dyella-like bacteria.</title>
        <authorList>
            <person name="Fu J."/>
        </authorList>
    </citation>
    <scope>NUCLEOTIDE SEQUENCE</scope>
    <source>
        <strain evidence="4">DHOC52</strain>
    </source>
</reference>
<dbReference type="InterPro" id="IPR002656">
    <property type="entry name" value="Acyl_transf_3_dom"/>
</dbReference>
<keyword evidence="5" id="KW-1185">Reference proteome</keyword>
<feature type="transmembrane region" description="Helical" evidence="2">
    <location>
        <begin position="298"/>
        <end position="318"/>
    </location>
</feature>
<keyword evidence="4" id="KW-0012">Acyltransferase</keyword>
<sequence>MADTPPQKSRLQFLDALRGLAAFYVVLDHTVYVPVPQLTVPTWAQDIVRMGGSGVELFFVISAFSLFYTMPLRLAKQKPTLSFYIHRFFRIAPLFYVILLWTVIRDHHLFRVTPSLKDVLTNIFFIFNLDPKGQSGLPWAGWTIGVEMMFYVVFPLVYAKVRSIYGAACLFIGCILLWHLIQVLLFYSPLSAENVVSMQQRFVFLYLPIFSCGAICFFALKKHLHEGVTKVKPEIGLLILLSGALLFMGLMHSWLPNIFGNGLYWEGPIYAMLTIGLCFFPLRLFVNRFMVHMGQISYSLYLIHPSVVYFLIPVYRSIYKTIPTTSLDLLLCYAITLAILIPIAEVSFRLIEKPGIKLGSKVYKALVKSDRAPSMEAVVEAKHSRREAGNFIRAPQDRASASRESQS</sequence>
<dbReference type="PANTHER" id="PTHR23028:SF53">
    <property type="entry name" value="ACYL_TRANSF_3 DOMAIN-CONTAINING PROTEIN"/>
    <property type="match status" value="1"/>
</dbReference>
<evidence type="ECO:0000259" key="3">
    <source>
        <dbReference type="Pfam" id="PF01757"/>
    </source>
</evidence>
<dbReference type="Pfam" id="PF01757">
    <property type="entry name" value="Acyl_transf_3"/>
    <property type="match status" value="1"/>
</dbReference>
<dbReference type="EMBL" id="JADIKE010000028">
    <property type="protein sequence ID" value="MBM7124614.1"/>
    <property type="molecule type" value="Genomic_DNA"/>
</dbReference>
<keyword evidence="2" id="KW-0472">Membrane</keyword>
<feature type="domain" description="Acyltransferase 3" evidence="3">
    <location>
        <begin position="12"/>
        <end position="341"/>
    </location>
</feature>
<keyword evidence="2" id="KW-0812">Transmembrane</keyword>
<evidence type="ECO:0000313" key="5">
    <source>
        <dbReference type="Proteomes" id="UP001430149"/>
    </source>
</evidence>
<feature type="transmembrane region" description="Helical" evidence="2">
    <location>
        <begin position="47"/>
        <end position="68"/>
    </location>
</feature>
<protein>
    <submittedName>
        <fullName evidence="4">Acyltransferase</fullName>
    </submittedName>
</protein>
<feature type="transmembrane region" description="Helical" evidence="2">
    <location>
        <begin position="267"/>
        <end position="286"/>
    </location>
</feature>
<dbReference type="RefSeq" id="WP_204680145.1">
    <property type="nucleotide sequence ID" value="NZ_BSNR01000003.1"/>
</dbReference>
<feature type="transmembrane region" description="Helical" evidence="2">
    <location>
        <begin position="330"/>
        <end position="351"/>
    </location>
</feature>
<evidence type="ECO:0000313" key="4">
    <source>
        <dbReference type="EMBL" id="MBM7124614.1"/>
    </source>
</evidence>
<dbReference type="Proteomes" id="UP001430149">
    <property type="component" value="Unassembled WGS sequence"/>
</dbReference>
<keyword evidence="2" id="KW-1133">Transmembrane helix</keyword>
<feature type="transmembrane region" description="Helical" evidence="2">
    <location>
        <begin position="16"/>
        <end position="35"/>
    </location>
</feature>
<proteinExistence type="predicted"/>
<name>A0ABS2K0I1_9GAMM</name>